<protein>
    <submittedName>
        <fullName evidence="1">Uncharacterized protein</fullName>
    </submittedName>
</protein>
<dbReference type="AlphaFoldDB" id="A0A2P5BQ85"/>
<keyword evidence="2" id="KW-1185">Reference proteome</keyword>
<reference evidence="2" key="1">
    <citation type="submission" date="2016-06" db="EMBL/GenBank/DDBJ databases">
        <title>Parallel loss of symbiosis genes in relatives of nitrogen-fixing non-legume Parasponia.</title>
        <authorList>
            <person name="Van Velzen R."/>
            <person name="Holmer R."/>
            <person name="Bu F."/>
            <person name="Rutten L."/>
            <person name="Van Zeijl A."/>
            <person name="Liu W."/>
            <person name="Santuari L."/>
            <person name="Cao Q."/>
            <person name="Sharma T."/>
            <person name="Shen D."/>
            <person name="Roswanjaya Y."/>
            <person name="Wardhani T."/>
            <person name="Kalhor M.S."/>
            <person name="Jansen J."/>
            <person name="Van den Hoogen J."/>
            <person name="Gungor B."/>
            <person name="Hartog M."/>
            <person name="Hontelez J."/>
            <person name="Verver J."/>
            <person name="Yang W.-C."/>
            <person name="Schijlen E."/>
            <person name="Repin R."/>
            <person name="Schilthuizen M."/>
            <person name="Schranz E."/>
            <person name="Heidstra R."/>
            <person name="Miyata K."/>
            <person name="Fedorova E."/>
            <person name="Kohlen W."/>
            <person name="Bisseling T."/>
            <person name="Smit S."/>
            <person name="Geurts R."/>
        </authorList>
    </citation>
    <scope>NUCLEOTIDE SEQUENCE [LARGE SCALE GENOMIC DNA]</scope>
    <source>
        <strain evidence="2">cv. WU1-14</strain>
    </source>
</reference>
<sequence>MKSRFNIVVLYNGKGCSQNASFVPEIGAEKIEEQGVDPTLPVVACPLEKYPLIRDDSDNYYD</sequence>
<organism evidence="1 2">
    <name type="scientific">Parasponia andersonii</name>
    <name type="common">Sponia andersonii</name>
    <dbReference type="NCBI Taxonomy" id="3476"/>
    <lineage>
        <taxon>Eukaryota</taxon>
        <taxon>Viridiplantae</taxon>
        <taxon>Streptophyta</taxon>
        <taxon>Embryophyta</taxon>
        <taxon>Tracheophyta</taxon>
        <taxon>Spermatophyta</taxon>
        <taxon>Magnoliopsida</taxon>
        <taxon>eudicotyledons</taxon>
        <taxon>Gunneridae</taxon>
        <taxon>Pentapetalae</taxon>
        <taxon>rosids</taxon>
        <taxon>fabids</taxon>
        <taxon>Rosales</taxon>
        <taxon>Cannabaceae</taxon>
        <taxon>Parasponia</taxon>
    </lineage>
</organism>
<evidence type="ECO:0000313" key="1">
    <source>
        <dbReference type="EMBL" id="PON50968.1"/>
    </source>
</evidence>
<dbReference type="Proteomes" id="UP000237105">
    <property type="component" value="Unassembled WGS sequence"/>
</dbReference>
<name>A0A2P5BQ85_PARAD</name>
<evidence type="ECO:0000313" key="2">
    <source>
        <dbReference type="Proteomes" id="UP000237105"/>
    </source>
</evidence>
<gene>
    <name evidence="1" type="ORF">PanWU01x14_219790</name>
</gene>
<proteinExistence type="predicted"/>
<dbReference type="EMBL" id="JXTB01000239">
    <property type="protein sequence ID" value="PON50968.1"/>
    <property type="molecule type" value="Genomic_DNA"/>
</dbReference>
<accession>A0A2P5BQ85</accession>
<comment type="caution">
    <text evidence="1">The sequence shown here is derived from an EMBL/GenBank/DDBJ whole genome shotgun (WGS) entry which is preliminary data.</text>
</comment>